<sequence length="107" mass="12666">MNNETNQMNTPYYAVIFTSIKNEQSIGYQEMAQQMWVLAQEQPGFLGVESARNELGITVSYWKDLPSIAKWKQNSDHMLAQQFGRDKWYSHYKVRICLVEREYEFTS</sequence>
<dbReference type="Gene3D" id="3.30.70.100">
    <property type="match status" value="1"/>
</dbReference>
<keyword evidence="3" id="KW-1185">Reference proteome</keyword>
<evidence type="ECO:0000313" key="2">
    <source>
        <dbReference type="EMBL" id="EID76604.1"/>
    </source>
</evidence>
<dbReference type="AlphaFoldDB" id="I0WJN8"/>
<dbReference type="PANTHER" id="PTHR37811">
    <property type="entry name" value="BLL5343 PROTEIN"/>
    <property type="match status" value="1"/>
</dbReference>
<organism evidence="2 3">
    <name type="scientific">Imtechella halotolerans K1</name>
    <dbReference type="NCBI Taxonomy" id="946077"/>
    <lineage>
        <taxon>Bacteria</taxon>
        <taxon>Pseudomonadati</taxon>
        <taxon>Bacteroidota</taxon>
        <taxon>Flavobacteriia</taxon>
        <taxon>Flavobacteriales</taxon>
        <taxon>Flavobacteriaceae</taxon>
        <taxon>Imtechella</taxon>
    </lineage>
</organism>
<keyword evidence="2" id="KW-0503">Monooxygenase</keyword>
<feature type="domain" description="ABM" evidence="1">
    <location>
        <begin position="11"/>
        <end position="77"/>
    </location>
</feature>
<dbReference type="InterPro" id="IPR052936">
    <property type="entry name" value="Jasmonate_Hydroxylase-like"/>
</dbReference>
<dbReference type="PANTHER" id="PTHR37811:SF2">
    <property type="entry name" value="ABM DOMAIN-CONTAINING PROTEIN"/>
    <property type="match status" value="1"/>
</dbReference>
<dbReference type="EMBL" id="AJJU01000002">
    <property type="protein sequence ID" value="EID76604.1"/>
    <property type="molecule type" value="Genomic_DNA"/>
</dbReference>
<dbReference type="eggNOG" id="COG2329">
    <property type="taxonomic scope" value="Bacteria"/>
</dbReference>
<dbReference type="Pfam" id="PF03992">
    <property type="entry name" value="ABM"/>
    <property type="match status" value="1"/>
</dbReference>
<dbReference type="SUPFAM" id="SSF54909">
    <property type="entry name" value="Dimeric alpha+beta barrel"/>
    <property type="match status" value="1"/>
</dbReference>
<dbReference type="Proteomes" id="UP000005938">
    <property type="component" value="Unassembled WGS sequence"/>
</dbReference>
<protein>
    <submittedName>
        <fullName evidence="2">Antibiotic biosynthesis monooxygenase</fullName>
    </submittedName>
</protein>
<gene>
    <name evidence="2" type="ORF">W5A_01235</name>
</gene>
<name>I0WJN8_9FLAO</name>
<comment type="caution">
    <text evidence="2">The sequence shown here is derived from an EMBL/GenBank/DDBJ whole genome shotgun (WGS) entry which is preliminary data.</text>
</comment>
<reference evidence="2 3" key="1">
    <citation type="journal article" date="2012" name="J. Bacteriol.">
        <title>Genome Sequence of the Halotolerant Bacterium Imtechella halotolerans K1T.</title>
        <authorList>
            <person name="Kumar S."/>
            <person name="Vikram S."/>
            <person name="Subramanian S."/>
            <person name="Raghava G.P."/>
            <person name="Pinnaka A.K."/>
        </authorList>
    </citation>
    <scope>NUCLEOTIDE SEQUENCE [LARGE SCALE GENOMIC DNA]</scope>
    <source>
        <strain evidence="2 3">K1</strain>
    </source>
</reference>
<dbReference type="STRING" id="946077.W5A_01235"/>
<proteinExistence type="predicted"/>
<evidence type="ECO:0000259" key="1">
    <source>
        <dbReference type="Pfam" id="PF03992"/>
    </source>
</evidence>
<evidence type="ECO:0000313" key="3">
    <source>
        <dbReference type="Proteomes" id="UP000005938"/>
    </source>
</evidence>
<keyword evidence="2" id="KW-0560">Oxidoreductase</keyword>
<dbReference type="PATRIC" id="fig|946077.3.peg.254"/>
<dbReference type="GO" id="GO:0004497">
    <property type="term" value="F:monooxygenase activity"/>
    <property type="evidence" value="ECO:0007669"/>
    <property type="project" value="UniProtKB-KW"/>
</dbReference>
<accession>I0WJN8</accession>
<dbReference type="InterPro" id="IPR011008">
    <property type="entry name" value="Dimeric_a/b-barrel"/>
</dbReference>
<dbReference type="InterPro" id="IPR007138">
    <property type="entry name" value="ABM_dom"/>
</dbReference>